<keyword evidence="4" id="KW-1185">Reference proteome</keyword>
<dbReference type="InterPro" id="IPR012337">
    <property type="entry name" value="RNaseH-like_sf"/>
</dbReference>
<dbReference type="AlphaFoldDB" id="A0A7W9YE36"/>
<organism evidence="3 4">
    <name type="scientific">Nocardiopsis mwathae</name>
    <dbReference type="NCBI Taxonomy" id="1472723"/>
    <lineage>
        <taxon>Bacteria</taxon>
        <taxon>Bacillati</taxon>
        <taxon>Actinomycetota</taxon>
        <taxon>Actinomycetes</taxon>
        <taxon>Streptosporangiales</taxon>
        <taxon>Nocardiopsidaceae</taxon>
        <taxon>Nocardiopsis</taxon>
    </lineage>
</organism>
<dbReference type="SUPFAM" id="SSF53098">
    <property type="entry name" value="Ribonuclease H-like"/>
    <property type="match status" value="1"/>
</dbReference>
<gene>
    <name evidence="3" type="ORF">HNR23_000545</name>
</gene>
<dbReference type="Proteomes" id="UP000546642">
    <property type="component" value="Unassembled WGS sequence"/>
</dbReference>
<dbReference type="RefSeq" id="WP_221308005.1">
    <property type="nucleotide sequence ID" value="NZ_JACHDS010000001.1"/>
</dbReference>
<dbReference type="PROSITE" id="PS50994">
    <property type="entry name" value="INTEGRASE"/>
    <property type="match status" value="1"/>
</dbReference>
<dbReference type="InterPro" id="IPR001584">
    <property type="entry name" value="Integrase_cat-core"/>
</dbReference>
<evidence type="ECO:0000256" key="1">
    <source>
        <dbReference type="SAM" id="MobiDB-lite"/>
    </source>
</evidence>
<dbReference type="PANTHER" id="PTHR46889">
    <property type="entry name" value="TRANSPOSASE INSF FOR INSERTION SEQUENCE IS3B-RELATED"/>
    <property type="match status" value="1"/>
</dbReference>
<dbReference type="InterPro" id="IPR036397">
    <property type="entry name" value="RNaseH_sf"/>
</dbReference>
<feature type="region of interest" description="Disordered" evidence="1">
    <location>
        <begin position="230"/>
        <end position="276"/>
    </location>
</feature>
<evidence type="ECO:0000313" key="3">
    <source>
        <dbReference type="EMBL" id="MBB6170485.1"/>
    </source>
</evidence>
<comment type="caution">
    <text evidence="3">The sequence shown here is derived from an EMBL/GenBank/DDBJ whole genome shotgun (WGS) entry which is preliminary data.</text>
</comment>
<protein>
    <submittedName>
        <fullName evidence="3">Transposase InsO family protein</fullName>
    </submittedName>
</protein>
<dbReference type="GO" id="GO:0003676">
    <property type="term" value="F:nucleic acid binding"/>
    <property type="evidence" value="ECO:0007669"/>
    <property type="project" value="InterPro"/>
</dbReference>
<name>A0A7W9YE36_9ACTN</name>
<proteinExistence type="predicted"/>
<dbReference type="GO" id="GO:0015074">
    <property type="term" value="P:DNA integration"/>
    <property type="evidence" value="ECO:0007669"/>
    <property type="project" value="InterPro"/>
</dbReference>
<feature type="domain" description="Integrase catalytic" evidence="2">
    <location>
        <begin position="56"/>
        <end position="238"/>
    </location>
</feature>
<dbReference type="InterPro" id="IPR050900">
    <property type="entry name" value="Transposase_IS3/IS150/IS904"/>
</dbReference>
<evidence type="ECO:0000259" key="2">
    <source>
        <dbReference type="PROSITE" id="PS50994"/>
    </source>
</evidence>
<feature type="compositionally biased region" description="Basic residues" evidence="1">
    <location>
        <begin position="254"/>
        <end position="265"/>
    </location>
</feature>
<dbReference type="Pfam" id="PF13683">
    <property type="entry name" value="rve_3"/>
    <property type="match status" value="1"/>
</dbReference>
<accession>A0A7W9YE36</accession>
<dbReference type="PANTHER" id="PTHR46889:SF4">
    <property type="entry name" value="TRANSPOSASE INSO FOR INSERTION SEQUENCE ELEMENT IS911B-RELATED"/>
    <property type="match status" value="1"/>
</dbReference>
<dbReference type="EMBL" id="JACHDS010000001">
    <property type="protein sequence ID" value="MBB6170485.1"/>
    <property type="molecule type" value="Genomic_DNA"/>
</dbReference>
<reference evidence="3 4" key="1">
    <citation type="submission" date="2020-08" db="EMBL/GenBank/DDBJ databases">
        <title>Sequencing the genomes of 1000 actinobacteria strains.</title>
        <authorList>
            <person name="Klenk H.-P."/>
        </authorList>
    </citation>
    <scope>NUCLEOTIDE SEQUENCE [LARGE SCALE GENOMIC DNA]</scope>
    <source>
        <strain evidence="3 4">DSM 46659</strain>
    </source>
</reference>
<sequence length="276" mass="31230">MSIDRSHRKLAHRGSYTNKVWVSPSSMLRVLEARGLRLPRPRRPPRTQRRRLPEWVEFRPNQVWIFDTTHFTRCRMAALAIMDLVSRKWICEVVSAEETHTQVIIAFTAALEAEGLMGAVAARADGLVDAGTDAGNPARPVLLAMSDNGPQMTSGHTREFMALHAIAQHFGRPHTPTDQAWIETLFGHVKAEFGYLCRIGEPARLRAELASVREFYNKVRLHEALDYVTPDDEHEGRGSRIRKERQAGLEQSRARRLAWNRSHKGRPSETGTGDAV</sequence>
<evidence type="ECO:0000313" key="4">
    <source>
        <dbReference type="Proteomes" id="UP000546642"/>
    </source>
</evidence>
<dbReference type="Gene3D" id="3.30.420.10">
    <property type="entry name" value="Ribonuclease H-like superfamily/Ribonuclease H"/>
    <property type="match status" value="1"/>
</dbReference>